<dbReference type="PaxDb" id="1435377-SUSAZ_04770"/>
<evidence type="ECO:0000313" key="6">
    <source>
        <dbReference type="EMBL" id="ALU31445.1"/>
    </source>
</evidence>
<protein>
    <submittedName>
        <fullName evidence="5">Methyltransferase type 11</fullName>
    </submittedName>
</protein>
<keyword evidence="2 5" id="KW-0489">Methyltransferase</keyword>
<dbReference type="PANTHER" id="PTHR44942:SF4">
    <property type="entry name" value="METHYLTRANSFERASE TYPE 11 DOMAIN-CONTAINING PROTEIN"/>
    <property type="match status" value="1"/>
</dbReference>
<dbReference type="OrthoDB" id="1018at2157"/>
<dbReference type="GO" id="GO:0032259">
    <property type="term" value="P:methylation"/>
    <property type="evidence" value="ECO:0007669"/>
    <property type="project" value="UniProtKB-KW"/>
</dbReference>
<dbReference type="PANTHER" id="PTHR44942">
    <property type="entry name" value="METHYLTRANSF_11 DOMAIN-CONTAINING PROTEIN"/>
    <property type="match status" value="1"/>
</dbReference>
<dbReference type="RefSeq" id="WP_011277889.1">
    <property type="nucleotide sequence ID" value="NZ_BHWZ01000002.1"/>
</dbReference>
<dbReference type="Proteomes" id="UP000065473">
    <property type="component" value="Chromosome"/>
</dbReference>
<name>A0A0U3GUQ0_9CREN</name>
<dbReference type="InterPro" id="IPR051052">
    <property type="entry name" value="Diverse_substrate_MTase"/>
</dbReference>
<proteinExistence type="inferred from homology"/>
<dbReference type="Pfam" id="PF08241">
    <property type="entry name" value="Methyltransf_11"/>
    <property type="match status" value="1"/>
</dbReference>
<dbReference type="STRING" id="1435377.SUSAZ_04770"/>
<sequence length="166" mass="19325">MRHTYHPPDEEDFLPKYISQNDIVAELGCGSGFYCKKLVKLAKKVYCVDIDCEALEDAKLSLNTKAVFLCESADKTSIPDAEIDVVLLANSFHDMDNKEEVVREIWRILKDDGRVLVVDWKKEKTEIGPPVNIRFSEEDYVRYFKTFKLTDKFFPSRYHYGLVFVK</sequence>
<evidence type="ECO:0000256" key="3">
    <source>
        <dbReference type="ARBA" id="ARBA00022679"/>
    </source>
</evidence>
<evidence type="ECO:0000256" key="1">
    <source>
        <dbReference type="ARBA" id="ARBA00008361"/>
    </source>
</evidence>
<dbReference type="OMA" id="PDWDWWG"/>
<accession>A0A0U3GUQ0</accession>
<gene>
    <name evidence="5" type="ORF">ATY89_01310</name>
    <name evidence="6" type="ORF">ATZ20_04345</name>
</gene>
<dbReference type="EMBL" id="CP013695">
    <property type="protein sequence ID" value="ALU31445.1"/>
    <property type="molecule type" value="Genomic_DNA"/>
</dbReference>
<dbReference type="GO" id="GO:0008757">
    <property type="term" value="F:S-adenosylmethionine-dependent methyltransferase activity"/>
    <property type="evidence" value="ECO:0007669"/>
    <property type="project" value="InterPro"/>
</dbReference>
<dbReference type="EMBL" id="CP013694">
    <property type="protein sequence ID" value="ALU28726.1"/>
    <property type="molecule type" value="Genomic_DNA"/>
</dbReference>
<dbReference type="GeneID" id="14551539"/>
<dbReference type="InterPro" id="IPR013216">
    <property type="entry name" value="Methyltransf_11"/>
</dbReference>
<evidence type="ECO:0000313" key="8">
    <source>
        <dbReference type="Proteomes" id="UP000065473"/>
    </source>
</evidence>
<comment type="similarity">
    <text evidence="1">Belongs to the methyltransferase superfamily.</text>
</comment>
<feature type="domain" description="Methyltransferase type 11" evidence="4">
    <location>
        <begin position="26"/>
        <end position="116"/>
    </location>
</feature>
<keyword evidence="3 5" id="KW-0808">Transferase</keyword>
<dbReference type="Gene3D" id="3.40.50.150">
    <property type="entry name" value="Vaccinia Virus protein VP39"/>
    <property type="match status" value="1"/>
</dbReference>
<evidence type="ECO:0000259" key="4">
    <source>
        <dbReference type="Pfam" id="PF08241"/>
    </source>
</evidence>
<evidence type="ECO:0000313" key="5">
    <source>
        <dbReference type="EMBL" id="ALU28726.1"/>
    </source>
</evidence>
<dbReference type="SUPFAM" id="SSF53335">
    <property type="entry name" value="S-adenosyl-L-methionine-dependent methyltransferases"/>
    <property type="match status" value="1"/>
</dbReference>
<dbReference type="Proteomes" id="UP000060043">
    <property type="component" value="Chromosome"/>
</dbReference>
<organism evidence="5 8">
    <name type="scientific">Sulfolobus acidocaldarius</name>
    <dbReference type="NCBI Taxonomy" id="2285"/>
    <lineage>
        <taxon>Archaea</taxon>
        <taxon>Thermoproteota</taxon>
        <taxon>Thermoprotei</taxon>
        <taxon>Sulfolobales</taxon>
        <taxon>Sulfolobaceae</taxon>
        <taxon>Sulfolobus</taxon>
    </lineage>
</organism>
<evidence type="ECO:0000256" key="2">
    <source>
        <dbReference type="ARBA" id="ARBA00022603"/>
    </source>
</evidence>
<dbReference type="AlphaFoldDB" id="A0A0U3GUQ0"/>
<evidence type="ECO:0000313" key="7">
    <source>
        <dbReference type="Proteomes" id="UP000060043"/>
    </source>
</evidence>
<dbReference type="CDD" id="cd02440">
    <property type="entry name" value="AdoMet_MTases"/>
    <property type="match status" value="1"/>
</dbReference>
<dbReference type="InterPro" id="IPR029063">
    <property type="entry name" value="SAM-dependent_MTases_sf"/>
</dbReference>
<reference evidence="7 8" key="1">
    <citation type="submission" date="2015-12" db="EMBL/GenBank/DDBJ databases">
        <title>A stable core within a dynamic pangenome in Sulfolobus acidocaldarius.</title>
        <authorList>
            <person name="Anderson R."/>
            <person name="Kouris A."/>
            <person name="Seward C."/>
            <person name="Campbell K."/>
            <person name="Whitaker R."/>
        </authorList>
    </citation>
    <scope>NUCLEOTIDE SEQUENCE [LARGE SCALE GENOMIC DNA]</scope>
    <source>
        <strain evidence="5 8">GG12-C01-09</strain>
        <strain evidence="6 7">NG05B_CO5_07</strain>
    </source>
</reference>